<keyword evidence="3" id="KW-1185">Reference proteome</keyword>
<dbReference type="SMART" id="SM00318">
    <property type="entry name" value="SNc"/>
    <property type="match status" value="1"/>
</dbReference>
<protein>
    <submittedName>
        <fullName evidence="2">Thermonuclease family protein</fullName>
    </submittedName>
</protein>
<evidence type="ECO:0000313" key="3">
    <source>
        <dbReference type="Proteomes" id="UP001230978"/>
    </source>
</evidence>
<feature type="domain" description="TNase-like" evidence="1">
    <location>
        <begin position="22"/>
        <end position="145"/>
    </location>
</feature>
<dbReference type="SUPFAM" id="SSF50199">
    <property type="entry name" value="Staphylococcal nuclease"/>
    <property type="match status" value="1"/>
</dbReference>
<dbReference type="PROSITE" id="PS50830">
    <property type="entry name" value="TNASE_3"/>
    <property type="match status" value="1"/>
</dbReference>
<dbReference type="Gene3D" id="2.40.50.90">
    <property type="match status" value="1"/>
</dbReference>
<evidence type="ECO:0000313" key="2">
    <source>
        <dbReference type="EMBL" id="WGV17598.1"/>
    </source>
</evidence>
<proteinExistence type="predicted"/>
<evidence type="ECO:0000259" key="1">
    <source>
        <dbReference type="PROSITE" id="PS50830"/>
    </source>
</evidence>
<dbReference type="Proteomes" id="UP001230978">
    <property type="component" value="Chromosome"/>
</dbReference>
<dbReference type="PANTHER" id="PTHR12302:SF26">
    <property type="entry name" value="BLR1266 PROTEIN"/>
    <property type="match status" value="1"/>
</dbReference>
<dbReference type="Pfam" id="PF00565">
    <property type="entry name" value="SNase"/>
    <property type="match status" value="1"/>
</dbReference>
<dbReference type="RefSeq" id="WP_281469031.1">
    <property type="nucleotide sequence ID" value="NZ_CP124535.1"/>
</dbReference>
<organism evidence="2 3">
    <name type="scientific">Fuscovulum ytuae</name>
    <dbReference type="NCBI Taxonomy" id="3042299"/>
    <lineage>
        <taxon>Bacteria</taxon>
        <taxon>Pseudomonadati</taxon>
        <taxon>Pseudomonadota</taxon>
        <taxon>Alphaproteobacteria</taxon>
        <taxon>Rhodobacterales</taxon>
        <taxon>Paracoccaceae</taxon>
        <taxon>Fuscovulum</taxon>
    </lineage>
</organism>
<sequence length="220" mass="24049">MALTLRSLLVLAVLSVPFPSWGTELAGRARVIDGDTLEIAGQKVRLFGIDAPELDQRCDQDGRVWACGLAARDMLAGAVGRQRLTCAVQDIDRYGRNVAICFAGDQDVAALVVRNGMAIAYRRYSGRYVNAEAAARREGVGLWTSTYIQPEQYRAEGRVEQPPPTGECVIKGNIGRSGTRIYHLPGQADYDATRINEAAGERWFCSEAEARAAGFRRAAR</sequence>
<name>A0ABY8QA71_9RHOB</name>
<accession>A0ABY8QA71</accession>
<dbReference type="EMBL" id="CP124535">
    <property type="protein sequence ID" value="WGV17598.1"/>
    <property type="molecule type" value="Genomic_DNA"/>
</dbReference>
<reference evidence="2 3" key="1">
    <citation type="submission" date="2023-04" db="EMBL/GenBank/DDBJ databases">
        <title>YMD61, complete Genome.</title>
        <authorList>
            <person name="Zhang J."/>
        </authorList>
    </citation>
    <scope>NUCLEOTIDE SEQUENCE [LARGE SCALE GENOMIC DNA]</scope>
    <source>
        <strain evidence="2 3">YMD61</strain>
    </source>
</reference>
<dbReference type="PANTHER" id="PTHR12302">
    <property type="entry name" value="EBNA2 BINDING PROTEIN P100"/>
    <property type="match status" value="1"/>
</dbReference>
<gene>
    <name evidence="2" type="ORF">QF092_07370</name>
</gene>
<dbReference type="InterPro" id="IPR016071">
    <property type="entry name" value="Staphylococal_nuclease_OB-fold"/>
</dbReference>
<dbReference type="InterPro" id="IPR035437">
    <property type="entry name" value="SNase_OB-fold_sf"/>
</dbReference>